<dbReference type="InterPro" id="IPR023346">
    <property type="entry name" value="Lysozyme-like_dom_sf"/>
</dbReference>
<dbReference type="InterPro" id="IPR031772">
    <property type="entry name" value="Gp9_N"/>
</dbReference>
<evidence type="ECO:0000256" key="4">
    <source>
        <dbReference type="RuleBase" id="RU003788"/>
    </source>
</evidence>
<evidence type="ECO:0000256" key="1">
    <source>
        <dbReference type="ARBA" id="ARBA00022529"/>
    </source>
</evidence>
<accession>A0A921MZK5</accession>
<dbReference type="PANTHER" id="PTHR38107">
    <property type="match status" value="1"/>
</dbReference>
<dbReference type="GO" id="GO:0031640">
    <property type="term" value="P:killing of cells of another organism"/>
    <property type="evidence" value="ECO:0007669"/>
    <property type="project" value="UniProtKB-KW"/>
</dbReference>
<dbReference type="Pfam" id="PF16838">
    <property type="entry name" value="Caud_tail_N"/>
    <property type="match status" value="1"/>
</dbReference>
<dbReference type="EMBL" id="DYUB01000080">
    <property type="protein sequence ID" value="HJG95940.1"/>
    <property type="molecule type" value="Genomic_DNA"/>
</dbReference>
<dbReference type="CDD" id="cd00737">
    <property type="entry name" value="lyz_endolysin_autolysin"/>
    <property type="match status" value="1"/>
</dbReference>
<dbReference type="Pfam" id="PF00959">
    <property type="entry name" value="Phage_lysozyme"/>
    <property type="match status" value="1"/>
</dbReference>
<dbReference type="Gene3D" id="1.10.530.40">
    <property type="match status" value="1"/>
</dbReference>
<dbReference type="AlphaFoldDB" id="A0A921MZK5"/>
<dbReference type="GO" id="GO:0016998">
    <property type="term" value="P:cell wall macromolecule catabolic process"/>
    <property type="evidence" value="ECO:0007669"/>
    <property type="project" value="InterPro"/>
</dbReference>
<keyword evidence="4" id="KW-0326">Glycosidase</keyword>
<organism evidence="6 7">
    <name type="scientific">Romboutsia timonensis</name>
    <dbReference type="NCBI Taxonomy" id="1776391"/>
    <lineage>
        <taxon>Bacteria</taxon>
        <taxon>Bacillati</taxon>
        <taxon>Bacillota</taxon>
        <taxon>Clostridia</taxon>
        <taxon>Peptostreptococcales</taxon>
        <taxon>Peptostreptococcaceae</taxon>
        <taxon>Romboutsia</taxon>
    </lineage>
</organism>
<evidence type="ECO:0000256" key="3">
    <source>
        <dbReference type="ARBA" id="ARBA00023200"/>
    </source>
</evidence>
<gene>
    <name evidence="6" type="ORF">K8V90_02415</name>
</gene>
<keyword evidence="3" id="KW-1035">Host cytoplasm</keyword>
<comment type="caution">
    <text evidence="6">The sequence shown here is derived from an EMBL/GenBank/DDBJ whole genome shotgun (WGS) entry which is preliminary data.</text>
</comment>
<feature type="domain" description="Tail knob protein gp9 N-terminal" evidence="5">
    <location>
        <begin position="12"/>
        <end position="117"/>
    </location>
</feature>
<dbReference type="InterPro" id="IPR023347">
    <property type="entry name" value="Lysozyme_dom_sf"/>
</dbReference>
<keyword evidence="4 6" id="KW-0378">Hydrolase</keyword>
<keyword evidence="1 4" id="KW-0929">Antimicrobial</keyword>
<evidence type="ECO:0000259" key="5">
    <source>
        <dbReference type="Pfam" id="PF16838"/>
    </source>
</evidence>
<dbReference type="GO" id="GO:0042742">
    <property type="term" value="P:defense response to bacterium"/>
    <property type="evidence" value="ECO:0007669"/>
    <property type="project" value="UniProtKB-KW"/>
</dbReference>
<keyword evidence="2 4" id="KW-0081">Bacteriolytic enzyme</keyword>
<dbReference type="InterPro" id="IPR051018">
    <property type="entry name" value="Bacteriophage_GH24"/>
</dbReference>
<dbReference type="SUPFAM" id="SSF53955">
    <property type="entry name" value="Lysozyme-like"/>
    <property type="match status" value="1"/>
</dbReference>
<dbReference type="PANTHER" id="PTHR38107:SF3">
    <property type="entry name" value="LYSOZYME RRRD-RELATED"/>
    <property type="match status" value="1"/>
</dbReference>
<dbReference type="Proteomes" id="UP000776700">
    <property type="component" value="Unassembled WGS sequence"/>
</dbReference>
<evidence type="ECO:0000313" key="6">
    <source>
        <dbReference type="EMBL" id="HJG95940.1"/>
    </source>
</evidence>
<reference evidence="6" key="1">
    <citation type="journal article" date="2021" name="PeerJ">
        <title>Extensive microbial diversity within the chicken gut microbiome revealed by metagenomics and culture.</title>
        <authorList>
            <person name="Gilroy R."/>
            <person name="Ravi A."/>
            <person name="Getino M."/>
            <person name="Pursley I."/>
            <person name="Horton D.L."/>
            <person name="Alikhan N.F."/>
            <person name="Baker D."/>
            <person name="Gharbi K."/>
            <person name="Hall N."/>
            <person name="Watson M."/>
            <person name="Adriaenssens E.M."/>
            <person name="Foster-Nyarko E."/>
            <person name="Jarju S."/>
            <person name="Secka A."/>
            <person name="Antonio M."/>
            <person name="Oren A."/>
            <person name="Chaudhuri R.R."/>
            <person name="La Ragione R."/>
            <person name="Hildebrand F."/>
            <person name="Pallen M.J."/>
        </authorList>
    </citation>
    <scope>NUCLEOTIDE SEQUENCE</scope>
    <source>
        <strain evidence="6">1277</strain>
    </source>
</reference>
<comment type="similarity">
    <text evidence="4">Belongs to the glycosyl hydrolase 24 family.</text>
</comment>
<comment type="catalytic activity">
    <reaction evidence="4">
        <text>Hydrolysis of (1-&gt;4)-beta-linkages between N-acetylmuramic acid and N-acetyl-D-glucosamine residues in a peptidoglycan and between N-acetyl-D-glucosamine residues in chitodextrins.</text>
        <dbReference type="EC" id="3.2.1.17"/>
    </reaction>
</comment>
<dbReference type="GO" id="GO:0009253">
    <property type="term" value="P:peptidoglycan catabolic process"/>
    <property type="evidence" value="ECO:0007669"/>
    <property type="project" value="InterPro"/>
</dbReference>
<protein>
    <recommendedName>
        <fullName evidence="4">Lysozyme</fullName>
        <ecNumber evidence="4">3.2.1.17</ecNumber>
    </recommendedName>
</protein>
<dbReference type="InterPro" id="IPR033907">
    <property type="entry name" value="Endolysin_autolysin"/>
</dbReference>
<evidence type="ECO:0000256" key="2">
    <source>
        <dbReference type="ARBA" id="ARBA00022638"/>
    </source>
</evidence>
<name>A0A921MZK5_9FIRM</name>
<dbReference type="InterPro" id="IPR002196">
    <property type="entry name" value="Glyco_hydro_24"/>
</dbReference>
<sequence length="430" mass="49236">RGSNLPNFLHMIKLIKSYKYDNGYDYIKTFQRREEQDNYFNSLDKIVIDETNYIKEHTNAFKVPFSYDFLVNEGVNYILFNNGYKDIFAFIIEKEYISEDVTRLTFEIDVIQTYMFDFVLQKSFVERKNCTINEITDFDEGLDIGEHKITQTMTSIDKIYKWFAMFNGIKQQQLIFNSNNVLTGVSEMPSPTLKPLTIIDGVQYPLHFMELKNGYSEPRFTTIEIDKNVSDSGTPSEGTFSEGKLSRNGFRFIKGYEGFAPYPYQDSGGYWTICYGVTLHGEKDIYNSLVAQTPVSEEEGAKVSYKLKNERYASKIKDRCLALGITKQCQFDALVSLAYNCGTGVILNDNSLTRAIKSNPNDESTIRPIWEKFYTTSNGVSLNGLIARRKQECNMYFGKNYELRKIALINSNGGISGNVQENGGNGWLPS</sequence>
<evidence type="ECO:0000313" key="7">
    <source>
        <dbReference type="Proteomes" id="UP000776700"/>
    </source>
</evidence>
<feature type="non-terminal residue" evidence="6">
    <location>
        <position position="1"/>
    </location>
</feature>
<proteinExistence type="inferred from homology"/>
<dbReference type="EC" id="3.2.1.17" evidence="4"/>
<reference evidence="6" key="2">
    <citation type="submission" date="2021-09" db="EMBL/GenBank/DDBJ databases">
        <authorList>
            <person name="Gilroy R."/>
        </authorList>
    </citation>
    <scope>NUCLEOTIDE SEQUENCE</scope>
    <source>
        <strain evidence="6">1277</strain>
    </source>
</reference>
<dbReference type="GO" id="GO:0003796">
    <property type="term" value="F:lysozyme activity"/>
    <property type="evidence" value="ECO:0007669"/>
    <property type="project" value="UniProtKB-EC"/>
</dbReference>